<name>A0ABY9GP84_9PSED</name>
<feature type="transmembrane region" description="Helical" evidence="1">
    <location>
        <begin position="6"/>
        <end position="32"/>
    </location>
</feature>
<dbReference type="Proteomes" id="UP001230768">
    <property type="component" value="Chromosome"/>
</dbReference>
<sequence>MSQEKMLYGACALLLLGFMLINLIVMFYVAFFKLDEIEKLLKSSAVLENDHLTGSGPISRLMRLSRISGLLCASTSFLQQTDPLAISDIAQFPAGLRLWVNIPFHIATFFIVCMVALWGWGKYTGLLS</sequence>
<gene>
    <name evidence="2" type="ORF">PSH88_25600</name>
</gene>
<reference evidence="2 3" key="1">
    <citation type="submission" date="2023-02" db="EMBL/GenBank/DDBJ databases">
        <title>Evolution of Hrp T3SS in non-pathogenic Pseudomonas fluorescens.</title>
        <authorList>
            <person name="Liao K."/>
            <person name="Wei H."/>
            <person name="Gu Y."/>
        </authorList>
    </citation>
    <scope>NUCLEOTIDE SEQUENCE [LARGE SCALE GENOMIC DNA]</scope>
    <source>
        <strain evidence="2 3">FP607</strain>
    </source>
</reference>
<protein>
    <submittedName>
        <fullName evidence="2">Uncharacterized protein</fullName>
    </submittedName>
</protein>
<keyword evidence="1" id="KW-0812">Transmembrane</keyword>
<organism evidence="2 3">
    <name type="scientific">Pseudomonas wuhanensis</name>
    <dbReference type="NCBI Taxonomy" id="2954098"/>
    <lineage>
        <taxon>Bacteria</taxon>
        <taxon>Pseudomonadati</taxon>
        <taxon>Pseudomonadota</taxon>
        <taxon>Gammaproteobacteria</taxon>
        <taxon>Pseudomonadales</taxon>
        <taxon>Pseudomonadaceae</taxon>
        <taxon>Pseudomonas</taxon>
    </lineage>
</organism>
<evidence type="ECO:0000313" key="3">
    <source>
        <dbReference type="Proteomes" id="UP001230768"/>
    </source>
</evidence>
<proteinExistence type="predicted"/>
<evidence type="ECO:0000256" key="1">
    <source>
        <dbReference type="SAM" id="Phobius"/>
    </source>
</evidence>
<keyword evidence="1" id="KW-0472">Membrane</keyword>
<evidence type="ECO:0000313" key="2">
    <source>
        <dbReference type="EMBL" id="WLI17577.1"/>
    </source>
</evidence>
<accession>A0ABY9GP84</accession>
<dbReference type="EMBL" id="CP117430">
    <property type="protein sequence ID" value="WLI17577.1"/>
    <property type="molecule type" value="Genomic_DNA"/>
</dbReference>
<keyword evidence="1" id="KW-1133">Transmembrane helix</keyword>
<keyword evidence="3" id="KW-1185">Reference proteome</keyword>
<dbReference type="RefSeq" id="WP_305423411.1">
    <property type="nucleotide sequence ID" value="NZ_CP117430.1"/>
</dbReference>
<feature type="transmembrane region" description="Helical" evidence="1">
    <location>
        <begin position="98"/>
        <end position="120"/>
    </location>
</feature>